<dbReference type="SUPFAM" id="SSF48435">
    <property type="entry name" value="Bacterial muramidases"/>
    <property type="match status" value="1"/>
</dbReference>
<evidence type="ECO:0000256" key="3">
    <source>
        <dbReference type="ARBA" id="ARBA00022729"/>
    </source>
</evidence>
<dbReference type="EMBL" id="QNTQ01000006">
    <property type="protein sequence ID" value="RBI85849.1"/>
    <property type="molecule type" value="Genomic_DNA"/>
</dbReference>
<evidence type="ECO:0000259" key="4">
    <source>
        <dbReference type="Pfam" id="PF01464"/>
    </source>
</evidence>
<sequence length="657" mass="71792">MQAVTDGIRRLSGLVLLIFVLVMMLSQPATARPLGEAMDAIRGGDWARAADRAAQEGPVAADIVEWHRLRDGRGAAADVVAFLARNPDWPGLDWLRRRSEPAIAEADDETIRAFFEEELPQTGEGALAFAEALEAAGETGAAQAGLVLAWRTLPLSEAEHAAFLSDHGELLAPHHTARLDMALWREWEDNARAMLLLVSEGWQKLAEARIALNADAAGVDARIEAVPAALADHPGLAYERFAWRLRRGRDDDAAELLLDRSASAERLGEPAVWAGPRRTLARRLMQDGRHALAYRVAASHFTLPAAGYVHAELEWIAGYLALRHLERPETAVQHFERFAAAVDTPISRGRAGYWLGRAHEAAGEAEAAQAAYAMGARYQSSFYGLLAAERGGLPFDATLAGRDPAPDWRDAPFTDSSVYRAGVLLLAAGERTLGERFLTHLAESLDEADLARLGAMLDEMGEPHVAVMVGKRAARRGLTVPAPYYALHPMAEARWPVPAELALAIARRESEFDPRVVSAAGARGLMQVMPGTAREVAGRLGLGYDHDRLLTDWTYNAQLGTAYLAELMERFEGNPVLVAAAYNAGPSRPIRWMQELGDPRDPDVDVVDWIESIPFAETRNYVMRVTESLPVYRARLGRAPHPVLFTEELKGSILRGG</sequence>
<evidence type="ECO:0000256" key="1">
    <source>
        <dbReference type="ARBA" id="ARBA00007734"/>
    </source>
</evidence>
<dbReference type="InterPro" id="IPR008258">
    <property type="entry name" value="Transglycosylase_SLT_dom_1"/>
</dbReference>
<dbReference type="AlphaFoldDB" id="A0A365UA53"/>
<accession>A0A365UA53</accession>
<dbReference type="OrthoDB" id="9815002at2"/>
<evidence type="ECO:0000313" key="6">
    <source>
        <dbReference type="Proteomes" id="UP000253370"/>
    </source>
</evidence>
<dbReference type="CDD" id="cd13401">
    <property type="entry name" value="Slt70-like"/>
    <property type="match status" value="1"/>
</dbReference>
<dbReference type="PROSITE" id="PS00922">
    <property type="entry name" value="TRANSGLYCOSYLASE"/>
    <property type="match status" value="1"/>
</dbReference>
<reference evidence="5 6" key="1">
    <citation type="submission" date="2018-07" db="EMBL/GenBank/DDBJ databases">
        <title>Rhodosalinus sp. strain E84T genomic sequence and assembly.</title>
        <authorList>
            <person name="Liu Z.-W."/>
            <person name="Lu D.-C."/>
        </authorList>
    </citation>
    <scope>NUCLEOTIDE SEQUENCE [LARGE SCALE GENOMIC DNA]</scope>
    <source>
        <strain evidence="5 6">E84</strain>
    </source>
</reference>
<evidence type="ECO:0000256" key="2">
    <source>
        <dbReference type="ARBA" id="ARBA00009387"/>
    </source>
</evidence>
<dbReference type="Gene3D" id="1.25.20.10">
    <property type="entry name" value="Bacterial muramidases"/>
    <property type="match status" value="1"/>
</dbReference>
<dbReference type="PANTHER" id="PTHR37423:SF2">
    <property type="entry name" value="MEMBRANE-BOUND LYTIC MUREIN TRANSGLYCOSYLASE C"/>
    <property type="match status" value="1"/>
</dbReference>
<name>A0A365UA53_9RHOB</name>
<dbReference type="RefSeq" id="WP_113289108.1">
    <property type="nucleotide sequence ID" value="NZ_QNTQ01000006.1"/>
</dbReference>
<dbReference type="InterPro" id="IPR023346">
    <property type="entry name" value="Lysozyme-like_dom_sf"/>
</dbReference>
<dbReference type="InterPro" id="IPR008939">
    <property type="entry name" value="Lytic_TGlycosylase_superhlx_U"/>
</dbReference>
<gene>
    <name evidence="5" type="ORF">DRV85_09020</name>
</gene>
<dbReference type="GO" id="GO:0008933">
    <property type="term" value="F:peptidoglycan lytic transglycosylase activity"/>
    <property type="evidence" value="ECO:0007669"/>
    <property type="project" value="InterPro"/>
</dbReference>
<dbReference type="SUPFAM" id="SSF53955">
    <property type="entry name" value="Lysozyme-like"/>
    <property type="match status" value="1"/>
</dbReference>
<comment type="caution">
    <text evidence="5">The sequence shown here is derived from an EMBL/GenBank/DDBJ whole genome shotgun (WGS) entry which is preliminary data.</text>
</comment>
<dbReference type="GO" id="GO:0016020">
    <property type="term" value="C:membrane"/>
    <property type="evidence" value="ECO:0007669"/>
    <property type="project" value="InterPro"/>
</dbReference>
<proteinExistence type="inferred from homology"/>
<dbReference type="GO" id="GO:0000270">
    <property type="term" value="P:peptidoglycan metabolic process"/>
    <property type="evidence" value="ECO:0007669"/>
    <property type="project" value="InterPro"/>
</dbReference>
<evidence type="ECO:0000313" key="5">
    <source>
        <dbReference type="EMBL" id="RBI85849.1"/>
    </source>
</evidence>
<organism evidence="5 6">
    <name type="scientific">Rhodosalinus halophilus</name>
    <dbReference type="NCBI Taxonomy" id="2259333"/>
    <lineage>
        <taxon>Bacteria</taxon>
        <taxon>Pseudomonadati</taxon>
        <taxon>Pseudomonadota</taxon>
        <taxon>Alphaproteobacteria</taxon>
        <taxon>Rhodobacterales</taxon>
        <taxon>Paracoccaceae</taxon>
        <taxon>Rhodosalinus</taxon>
    </lineage>
</organism>
<protein>
    <submittedName>
        <fullName evidence="5">Lytic transglycosylase domain-containing protein</fullName>
    </submittedName>
</protein>
<comment type="similarity">
    <text evidence="1">Belongs to the transglycosylase Slt family.</text>
</comment>
<dbReference type="Pfam" id="PF01464">
    <property type="entry name" value="SLT"/>
    <property type="match status" value="1"/>
</dbReference>
<dbReference type="GO" id="GO:0004553">
    <property type="term" value="F:hydrolase activity, hydrolyzing O-glycosyl compounds"/>
    <property type="evidence" value="ECO:0007669"/>
    <property type="project" value="InterPro"/>
</dbReference>
<keyword evidence="3" id="KW-0732">Signal</keyword>
<keyword evidence="6" id="KW-1185">Reference proteome</keyword>
<feature type="domain" description="Transglycosylase SLT" evidence="4">
    <location>
        <begin position="490"/>
        <end position="595"/>
    </location>
</feature>
<dbReference type="GO" id="GO:0042597">
    <property type="term" value="C:periplasmic space"/>
    <property type="evidence" value="ECO:0007669"/>
    <property type="project" value="InterPro"/>
</dbReference>
<dbReference type="Proteomes" id="UP000253370">
    <property type="component" value="Unassembled WGS sequence"/>
</dbReference>
<dbReference type="Gene3D" id="1.10.530.10">
    <property type="match status" value="1"/>
</dbReference>
<dbReference type="InterPro" id="IPR000189">
    <property type="entry name" value="Transglyc_AS"/>
</dbReference>
<dbReference type="PANTHER" id="PTHR37423">
    <property type="entry name" value="SOLUBLE LYTIC MUREIN TRANSGLYCOSYLASE-RELATED"/>
    <property type="match status" value="1"/>
</dbReference>
<comment type="similarity">
    <text evidence="2">Belongs to the virb1 family.</text>
</comment>